<feature type="transmembrane region" description="Helical" evidence="5">
    <location>
        <begin position="165"/>
        <end position="184"/>
    </location>
</feature>
<dbReference type="InterPro" id="IPR011701">
    <property type="entry name" value="MFS"/>
</dbReference>
<feature type="transmembrane region" description="Helical" evidence="5">
    <location>
        <begin position="204"/>
        <end position="231"/>
    </location>
</feature>
<evidence type="ECO:0000256" key="3">
    <source>
        <dbReference type="ARBA" id="ARBA00022989"/>
    </source>
</evidence>
<feature type="domain" description="Major facilitator superfamily (MFS) profile" evidence="6">
    <location>
        <begin position="9"/>
        <end position="442"/>
    </location>
</feature>
<feature type="transmembrane region" description="Helical" evidence="5">
    <location>
        <begin position="392"/>
        <end position="411"/>
    </location>
</feature>
<feature type="transmembrane region" description="Helical" evidence="5">
    <location>
        <begin position="252"/>
        <end position="274"/>
    </location>
</feature>
<keyword evidence="4 5" id="KW-0472">Membrane</keyword>
<evidence type="ECO:0000259" key="6">
    <source>
        <dbReference type="PROSITE" id="PS50850"/>
    </source>
</evidence>
<dbReference type="EMBL" id="JACJID010000002">
    <property type="protein sequence ID" value="MBA8924956.1"/>
    <property type="molecule type" value="Genomic_DNA"/>
</dbReference>
<dbReference type="Pfam" id="PF07690">
    <property type="entry name" value="MFS_1"/>
    <property type="match status" value="1"/>
</dbReference>
<evidence type="ECO:0000256" key="5">
    <source>
        <dbReference type="SAM" id="Phobius"/>
    </source>
</evidence>
<sequence length="450" mass="45551">MGADHARGGIVVVAMTTALTGYSLLEGMVVPSIPLIQARLGLTAQAGSLLLVVLLVSASVALPIVGKLTEVADRRRILLWVLGIACAGAAVSSVANSLPVMLLGQLLQGAGAGMIPLCFAATRDQLPTERIPLAVGVITAVSLVATTFGQMLAGPIVESLSYHGVFGLPLVPMLAGLLVVWRIMPGFPPGRTPSRVDWLGGALFLSALLIAVLGLGLVSYLALLVLLPLWIRVELRAANPLVDMRMMRRRELWTSCVVALAGGFGATGAVLALINMVAQDPATGIGLGATVTEVSLYLLPGAVGSLVASPLAGRVIRATGHRPIVATGSAVMGCGFLALVFLHTAPWHVYLATGLIGTGSALVSTALYAGVMSSVDVGQTGVATSMLTISRIVGGSIGGTVCTALASAGSYGESGYVAAFALGGLASGLSLAMCALIPVRARAGSALPAR</sequence>
<proteinExistence type="predicted"/>
<evidence type="ECO:0000313" key="7">
    <source>
        <dbReference type="EMBL" id="MBA8924956.1"/>
    </source>
</evidence>
<feature type="transmembrane region" description="Helical" evidence="5">
    <location>
        <begin position="77"/>
        <end position="98"/>
    </location>
</feature>
<dbReference type="Proteomes" id="UP000517916">
    <property type="component" value="Unassembled WGS sequence"/>
</dbReference>
<comment type="subcellular location">
    <subcellularLocation>
        <location evidence="1">Cell membrane</location>
        <topology evidence="1">Multi-pass membrane protein</topology>
    </subcellularLocation>
</comment>
<keyword evidence="8" id="KW-1185">Reference proteome</keyword>
<feature type="transmembrane region" description="Helical" evidence="5">
    <location>
        <begin position="349"/>
        <end position="371"/>
    </location>
</feature>
<evidence type="ECO:0000256" key="4">
    <source>
        <dbReference type="ARBA" id="ARBA00023136"/>
    </source>
</evidence>
<dbReference type="Gene3D" id="1.20.1250.20">
    <property type="entry name" value="MFS general substrate transporter like domains"/>
    <property type="match status" value="1"/>
</dbReference>
<comment type="caution">
    <text evidence="7">The sequence shown here is derived from an EMBL/GenBank/DDBJ whole genome shotgun (WGS) entry which is preliminary data.</text>
</comment>
<feature type="transmembrane region" description="Helical" evidence="5">
    <location>
        <begin position="131"/>
        <end position="153"/>
    </location>
</feature>
<dbReference type="PANTHER" id="PTHR23501">
    <property type="entry name" value="MAJOR FACILITATOR SUPERFAMILY"/>
    <property type="match status" value="1"/>
</dbReference>
<dbReference type="RefSeq" id="WP_025359670.1">
    <property type="nucleotide sequence ID" value="NZ_BAAABQ010000010.1"/>
</dbReference>
<dbReference type="PROSITE" id="PS50850">
    <property type="entry name" value="MFS"/>
    <property type="match status" value="1"/>
</dbReference>
<keyword evidence="2 5" id="KW-0812">Transmembrane</keyword>
<evidence type="ECO:0000256" key="2">
    <source>
        <dbReference type="ARBA" id="ARBA00022692"/>
    </source>
</evidence>
<name>A0ABR6BDK1_9PSEU</name>
<feature type="transmembrane region" description="Helical" evidence="5">
    <location>
        <begin position="324"/>
        <end position="343"/>
    </location>
</feature>
<keyword evidence="3 5" id="KW-1133">Transmembrane helix</keyword>
<protein>
    <submittedName>
        <fullName evidence="7">MFS family permease</fullName>
    </submittedName>
</protein>
<gene>
    <name evidence="7" type="ORF">BC739_002155</name>
</gene>
<reference evidence="7 8" key="1">
    <citation type="submission" date="2020-08" db="EMBL/GenBank/DDBJ databases">
        <title>Genomic Encyclopedia of Archaeal and Bacterial Type Strains, Phase II (KMG-II): from individual species to whole genera.</title>
        <authorList>
            <person name="Goeker M."/>
        </authorList>
    </citation>
    <scope>NUCLEOTIDE SEQUENCE [LARGE SCALE GENOMIC DNA]</scope>
    <source>
        <strain evidence="7 8">DSM 43850</strain>
    </source>
</reference>
<feature type="transmembrane region" description="Helical" evidence="5">
    <location>
        <begin position="45"/>
        <end position="65"/>
    </location>
</feature>
<dbReference type="InterPro" id="IPR020846">
    <property type="entry name" value="MFS_dom"/>
</dbReference>
<dbReference type="PANTHER" id="PTHR23501:SF197">
    <property type="entry name" value="COMD"/>
    <property type="match status" value="1"/>
</dbReference>
<feature type="transmembrane region" description="Helical" evidence="5">
    <location>
        <begin position="7"/>
        <end position="25"/>
    </location>
</feature>
<accession>A0ABR6BDK1</accession>
<feature type="transmembrane region" description="Helical" evidence="5">
    <location>
        <begin position="417"/>
        <end position="439"/>
    </location>
</feature>
<evidence type="ECO:0000256" key="1">
    <source>
        <dbReference type="ARBA" id="ARBA00004651"/>
    </source>
</evidence>
<dbReference type="InterPro" id="IPR036259">
    <property type="entry name" value="MFS_trans_sf"/>
</dbReference>
<evidence type="ECO:0000313" key="8">
    <source>
        <dbReference type="Proteomes" id="UP000517916"/>
    </source>
</evidence>
<dbReference type="SUPFAM" id="SSF103473">
    <property type="entry name" value="MFS general substrate transporter"/>
    <property type="match status" value="1"/>
</dbReference>
<organism evidence="7 8">
    <name type="scientific">Kutzneria viridogrisea</name>
    <dbReference type="NCBI Taxonomy" id="47990"/>
    <lineage>
        <taxon>Bacteria</taxon>
        <taxon>Bacillati</taxon>
        <taxon>Actinomycetota</taxon>
        <taxon>Actinomycetes</taxon>
        <taxon>Pseudonocardiales</taxon>
        <taxon>Pseudonocardiaceae</taxon>
        <taxon>Kutzneria</taxon>
    </lineage>
</organism>
<feature type="transmembrane region" description="Helical" evidence="5">
    <location>
        <begin position="294"/>
        <end position="312"/>
    </location>
</feature>